<evidence type="ECO:0000313" key="5">
    <source>
        <dbReference type="Proteomes" id="UP000248786"/>
    </source>
</evidence>
<keyword evidence="1" id="KW-1133">Transmembrane helix</keyword>
<dbReference type="PATRIC" id="fig|61435.13.peg.1179"/>
<feature type="transmembrane region" description="Helical" evidence="1">
    <location>
        <begin position="195"/>
        <end position="214"/>
    </location>
</feature>
<evidence type="ECO:0000313" key="2">
    <source>
        <dbReference type="EMBL" id="AMU86982.1"/>
    </source>
</evidence>
<keyword evidence="1" id="KW-0812">Transmembrane</keyword>
<reference evidence="3 5" key="2">
    <citation type="submission" date="2018-05" db="EMBL/GenBank/DDBJ databases">
        <title>Draft genome sequences of Dehalococcoides mccartyi strains RC and KS.</title>
        <authorList>
            <person name="Higgins S.A."/>
            <person name="Padilla-Crespo E."/>
            <person name="Loeffler F.E."/>
        </authorList>
    </citation>
    <scope>NUCLEOTIDE SEQUENCE [LARGE SCALE GENOMIC DNA]</scope>
    <source>
        <strain evidence="3 5">KS</strain>
    </source>
</reference>
<keyword evidence="1" id="KW-0472">Membrane</keyword>
<dbReference type="Proteomes" id="UP000248786">
    <property type="component" value="Unassembled WGS sequence"/>
</dbReference>
<feature type="transmembrane region" description="Helical" evidence="1">
    <location>
        <begin position="93"/>
        <end position="115"/>
    </location>
</feature>
<evidence type="ECO:0000256" key="1">
    <source>
        <dbReference type="SAM" id="Phobius"/>
    </source>
</evidence>
<evidence type="ECO:0000313" key="4">
    <source>
        <dbReference type="Proteomes" id="UP000076394"/>
    </source>
</evidence>
<organism evidence="2 4">
    <name type="scientific">Dehalococcoides mccartyi</name>
    <dbReference type="NCBI Taxonomy" id="61435"/>
    <lineage>
        <taxon>Bacteria</taxon>
        <taxon>Bacillati</taxon>
        <taxon>Chloroflexota</taxon>
        <taxon>Dehalococcoidia</taxon>
        <taxon>Dehalococcoidales</taxon>
        <taxon>Dehalococcoidaceae</taxon>
        <taxon>Dehalococcoides</taxon>
    </lineage>
</organism>
<name>A0A142VB38_9CHLR</name>
<dbReference type="OrthoDB" id="9784805at2"/>
<sequence>MADKFYYGGQAVLEGVMMRGQKNLVTAVRNPDGEITTEIRPLHSLYTSKWRKMPIIRGAIVLIESMVLGIQSLIYSANIALKEEEEELSGGLLWLMLLVSLGSSVALFFLAPLFITNLMSSFLESAVLFNLIEGLVRLIIFVIYIKLVTLTPDIKRVFGYHGAEHATINAFEAGVPLEIERAAEIQSYPTAHLRCGTSFLLAVMVIAILVFSLIGKPSFAVMFASRIILVPVIAALSYEFTRFSAGHCHNPIVHFLIKPGLALQSLTTRPPDIKQIEVAITALKKTVEMDNPDYIPQKACPECEAAT</sequence>
<proteinExistence type="predicted"/>
<dbReference type="RefSeq" id="WP_011309686.1">
    <property type="nucleotide sequence ID" value="NZ_CP011127.1"/>
</dbReference>
<dbReference type="AlphaFoldDB" id="A0A142VB38"/>
<protein>
    <submittedName>
        <fullName evidence="2">Putative membrane protein</fullName>
    </submittedName>
</protein>
<feature type="transmembrane region" description="Helical" evidence="1">
    <location>
        <begin position="220"/>
        <end position="238"/>
    </location>
</feature>
<dbReference type="EMBL" id="CP011127">
    <property type="protein sequence ID" value="AMU86982.1"/>
    <property type="molecule type" value="Genomic_DNA"/>
</dbReference>
<dbReference type="InterPro" id="IPR010787">
    <property type="entry name" value="DUF1385"/>
</dbReference>
<evidence type="ECO:0000313" key="3">
    <source>
        <dbReference type="EMBL" id="RAL70321.1"/>
    </source>
</evidence>
<feature type="transmembrane region" description="Helical" evidence="1">
    <location>
        <begin position="127"/>
        <end position="147"/>
    </location>
</feature>
<dbReference type="PANTHER" id="PTHR42867:SF1">
    <property type="entry name" value="MEMBRANE PROTEIN-RELATED"/>
    <property type="match status" value="1"/>
</dbReference>
<accession>A0A142VB38</accession>
<gene>
    <name evidence="3" type="ORF">C1G86_1222</name>
    <name evidence="2" type="ORF">Dm11a5_1156</name>
</gene>
<dbReference type="Pfam" id="PF07136">
    <property type="entry name" value="DUF1385"/>
    <property type="match status" value="1"/>
</dbReference>
<feature type="transmembrane region" description="Helical" evidence="1">
    <location>
        <begin position="55"/>
        <end position="81"/>
    </location>
</feature>
<dbReference type="OMA" id="RCGTSFI"/>
<dbReference type="EMBL" id="QGLD01000011">
    <property type="protein sequence ID" value="RAL70321.1"/>
    <property type="molecule type" value="Genomic_DNA"/>
</dbReference>
<dbReference type="Proteomes" id="UP000076394">
    <property type="component" value="Chromosome"/>
</dbReference>
<dbReference type="PANTHER" id="PTHR42867">
    <property type="entry name" value="MEMBRANE PROTEIN-RELATED"/>
    <property type="match status" value="1"/>
</dbReference>
<reference evidence="2 4" key="1">
    <citation type="submission" date="2015-03" db="EMBL/GenBank/DDBJ databases">
        <title>Genomic characterization of Dehalococcoides mccartyi strain 11a5, an unusal plasmid-containing chloroethene dechlorinator.</title>
        <authorList>
            <person name="Zhao S."/>
            <person name="Ding C."/>
            <person name="He J."/>
        </authorList>
    </citation>
    <scope>NUCLEOTIDE SEQUENCE [LARGE SCALE GENOMIC DNA]</scope>
    <source>
        <strain evidence="2 4">11a5</strain>
    </source>
</reference>